<sequence length="114" mass="12880">MEEEMVVGVDIMVEEVEEEDRAEVAVVVGHMMEVHEEEVGMVEEVVVAVGATAAAVKDQVEVVGTVEEVSNTEVDMVDTIHLERVEENRWRPRTSYIYTYISSYLDLHIPIVEC</sequence>
<dbReference type="Proteomes" id="UP001152484">
    <property type="component" value="Unassembled WGS sequence"/>
</dbReference>
<gene>
    <name evidence="1" type="ORF">CEURO_LOCUS10155</name>
</gene>
<dbReference type="EMBL" id="CAMAPE010000019">
    <property type="protein sequence ID" value="CAH9087642.1"/>
    <property type="molecule type" value="Genomic_DNA"/>
</dbReference>
<protein>
    <submittedName>
        <fullName evidence="1">Uncharacterized protein</fullName>
    </submittedName>
</protein>
<reference evidence="1" key="1">
    <citation type="submission" date="2022-07" db="EMBL/GenBank/DDBJ databases">
        <authorList>
            <person name="Macas J."/>
            <person name="Novak P."/>
            <person name="Neumann P."/>
        </authorList>
    </citation>
    <scope>NUCLEOTIDE SEQUENCE</scope>
</reference>
<evidence type="ECO:0000313" key="1">
    <source>
        <dbReference type="EMBL" id="CAH9087642.1"/>
    </source>
</evidence>
<organism evidence="1 2">
    <name type="scientific">Cuscuta europaea</name>
    <name type="common">European dodder</name>
    <dbReference type="NCBI Taxonomy" id="41803"/>
    <lineage>
        <taxon>Eukaryota</taxon>
        <taxon>Viridiplantae</taxon>
        <taxon>Streptophyta</taxon>
        <taxon>Embryophyta</taxon>
        <taxon>Tracheophyta</taxon>
        <taxon>Spermatophyta</taxon>
        <taxon>Magnoliopsida</taxon>
        <taxon>eudicotyledons</taxon>
        <taxon>Gunneridae</taxon>
        <taxon>Pentapetalae</taxon>
        <taxon>asterids</taxon>
        <taxon>lamiids</taxon>
        <taxon>Solanales</taxon>
        <taxon>Convolvulaceae</taxon>
        <taxon>Cuscuteae</taxon>
        <taxon>Cuscuta</taxon>
        <taxon>Cuscuta subgen. Cuscuta</taxon>
    </lineage>
</organism>
<dbReference type="AlphaFoldDB" id="A0A9P0Z5W1"/>
<proteinExistence type="predicted"/>
<keyword evidence="2" id="KW-1185">Reference proteome</keyword>
<evidence type="ECO:0000313" key="2">
    <source>
        <dbReference type="Proteomes" id="UP001152484"/>
    </source>
</evidence>
<accession>A0A9P0Z5W1</accession>
<comment type="caution">
    <text evidence="1">The sequence shown here is derived from an EMBL/GenBank/DDBJ whole genome shotgun (WGS) entry which is preliminary data.</text>
</comment>
<name>A0A9P0Z5W1_CUSEU</name>